<dbReference type="EMBL" id="QXFV01000890">
    <property type="protein sequence ID" value="KAE9022202.1"/>
    <property type="molecule type" value="Genomic_DNA"/>
</dbReference>
<gene>
    <name evidence="1" type="ORF">PR001_g13198</name>
    <name evidence="2" type="ORF">PR003_g9905</name>
</gene>
<dbReference type="Proteomes" id="UP000429607">
    <property type="component" value="Unassembled WGS sequence"/>
</dbReference>
<dbReference type="Proteomes" id="UP000434957">
    <property type="component" value="Unassembled WGS sequence"/>
</dbReference>
<dbReference type="AlphaFoldDB" id="A0A6A3LSH7"/>
<accession>A0A6A3LSH7</accession>
<comment type="caution">
    <text evidence="1">The sequence shown here is derived from an EMBL/GenBank/DDBJ whole genome shotgun (WGS) entry which is preliminary data.</text>
</comment>
<organism evidence="1 3">
    <name type="scientific">Phytophthora rubi</name>
    <dbReference type="NCBI Taxonomy" id="129364"/>
    <lineage>
        <taxon>Eukaryota</taxon>
        <taxon>Sar</taxon>
        <taxon>Stramenopiles</taxon>
        <taxon>Oomycota</taxon>
        <taxon>Peronosporomycetes</taxon>
        <taxon>Peronosporales</taxon>
        <taxon>Peronosporaceae</taxon>
        <taxon>Phytophthora</taxon>
    </lineage>
</organism>
<evidence type="ECO:0000313" key="4">
    <source>
        <dbReference type="Proteomes" id="UP000434957"/>
    </source>
</evidence>
<sequence length="114" mass="12614">MPALFGQSMAAYVLCDLAGKKINPGVVARLSRDQRNKLYQKLQQREHVLFHEELHSLAHYTKIVVVAANSLGVVNSVDILLVEIASSVAATKKSVLAARVGDHYWKKVSCCCRH</sequence>
<evidence type="ECO:0000313" key="3">
    <source>
        <dbReference type="Proteomes" id="UP000429607"/>
    </source>
</evidence>
<dbReference type="EMBL" id="QXFT01000525">
    <property type="protein sequence ID" value="KAE9341587.1"/>
    <property type="molecule type" value="Genomic_DNA"/>
</dbReference>
<evidence type="ECO:0000313" key="1">
    <source>
        <dbReference type="EMBL" id="KAE9022202.1"/>
    </source>
</evidence>
<evidence type="ECO:0000313" key="2">
    <source>
        <dbReference type="EMBL" id="KAE9341587.1"/>
    </source>
</evidence>
<keyword evidence="4" id="KW-1185">Reference proteome</keyword>
<name>A0A6A3LSH7_9STRA</name>
<protein>
    <submittedName>
        <fullName evidence="1">Uncharacterized protein</fullName>
    </submittedName>
</protein>
<proteinExistence type="predicted"/>
<reference evidence="1 3" key="1">
    <citation type="submission" date="2018-09" db="EMBL/GenBank/DDBJ databases">
        <title>Genomic investigation of the strawberry pathogen Phytophthora fragariae indicates pathogenicity is determined by transcriptional variation in three key races.</title>
        <authorList>
            <person name="Adams T.M."/>
            <person name="Armitage A.D."/>
            <person name="Sobczyk M.K."/>
            <person name="Bates H.J."/>
            <person name="Dunwell J.M."/>
            <person name="Nellist C.F."/>
            <person name="Harrison R.J."/>
        </authorList>
    </citation>
    <scope>NUCLEOTIDE SEQUENCE [LARGE SCALE GENOMIC DNA]</scope>
    <source>
        <strain evidence="1 3">SCRP249</strain>
        <strain evidence="2 4">SCRP333</strain>
    </source>
</reference>